<evidence type="ECO:0000313" key="4">
    <source>
        <dbReference type="Proteomes" id="UP000290037"/>
    </source>
</evidence>
<reference evidence="2" key="1">
    <citation type="submission" date="2016-11" db="EMBL/GenBank/DDBJ databases">
        <authorList>
            <person name="Jaros S."/>
            <person name="Januszkiewicz K."/>
            <person name="Wedrychowicz H."/>
        </authorList>
    </citation>
    <scope>NUCLEOTIDE SEQUENCE [LARGE SCALE GENOMIC DNA]</scope>
    <source>
        <strain evidence="2">DSM 19859</strain>
    </source>
</reference>
<keyword evidence="4" id="KW-1185">Reference proteome</keyword>
<evidence type="ECO:0008006" key="5">
    <source>
        <dbReference type="Google" id="ProtNLM"/>
    </source>
</evidence>
<organism evidence="2 3">
    <name type="scientific">Leeuwenhoekiella palythoae</name>
    <dbReference type="NCBI Taxonomy" id="573501"/>
    <lineage>
        <taxon>Bacteria</taxon>
        <taxon>Pseudomonadati</taxon>
        <taxon>Bacteroidota</taxon>
        <taxon>Flavobacteriia</taxon>
        <taxon>Flavobacteriales</taxon>
        <taxon>Flavobacteriaceae</taxon>
        <taxon>Leeuwenhoekiella</taxon>
    </lineage>
</organism>
<evidence type="ECO:0000313" key="3">
    <source>
        <dbReference type="Proteomes" id="UP000184240"/>
    </source>
</evidence>
<dbReference type="Proteomes" id="UP000184240">
    <property type="component" value="Unassembled WGS sequence"/>
</dbReference>
<dbReference type="RefSeq" id="WP_072981117.1">
    <property type="nucleotide sequence ID" value="NZ_FQXT01000002.1"/>
</dbReference>
<evidence type="ECO:0000313" key="1">
    <source>
        <dbReference type="EMBL" id="RXG31239.1"/>
    </source>
</evidence>
<sequence>MKHLFFVVFFLVFAGCEISNERKIVSKETAINSEIKNEESFNRGFIKLNKQYYISQNTKSISNDELIQLGDIEPPYSLIKNRGNDTLIVIKKSDTLFFKLIDYSKDNQYDPTFKDLIRSLFGDSIQ</sequence>
<reference evidence="3" key="2">
    <citation type="submission" date="2016-11" db="EMBL/GenBank/DDBJ databases">
        <authorList>
            <person name="Varghese N."/>
            <person name="Submissions S."/>
        </authorList>
    </citation>
    <scope>NUCLEOTIDE SEQUENCE [LARGE SCALE GENOMIC DNA]</scope>
    <source>
        <strain evidence="3">DSM 19859</strain>
    </source>
</reference>
<dbReference type="OrthoDB" id="1369883at2"/>
<proteinExistence type="predicted"/>
<dbReference type="Proteomes" id="UP000290037">
    <property type="component" value="Unassembled WGS sequence"/>
</dbReference>
<dbReference type="EMBL" id="QOVN01000001">
    <property type="protein sequence ID" value="RXG31239.1"/>
    <property type="molecule type" value="Genomic_DNA"/>
</dbReference>
<accession>A0A1M5W7Q6</accession>
<dbReference type="AlphaFoldDB" id="A0A1M5W7Q6"/>
<protein>
    <recommendedName>
        <fullName evidence="5">Lipoprotein</fullName>
    </recommendedName>
</protein>
<dbReference type="PROSITE" id="PS51257">
    <property type="entry name" value="PROKAR_LIPOPROTEIN"/>
    <property type="match status" value="1"/>
</dbReference>
<reference evidence="1 4" key="3">
    <citation type="submission" date="2018-07" db="EMBL/GenBank/DDBJ databases">
        <title>Leeuwenhoekiella genomics.</title>
        <authorList>
            <person name="Tahon G."/>
            <person name="Willems A."/>
        </authorList>
    </citation>
    <scope>NUCLEOTIDE SEQUENCE [LARGE SCALE GENOMIC DNA]</scope>
    <source>
        <strain evidence="1 4">LMG 24856</strain>
    </source>
</reference>
<gene>
    <name evidence="1" type="ORF">DSM01_379</name>
    <name evidence="2" type="ORF">SAMN04487999_1086</name>
</gene>
<dbReference type="EMBL" id="FQXT01000002">
    <property type="protein sequence ID" value="SHH83517.1"/>
    <property type="molecule type" value="Genomic_DNA"/>
</dbReference>
<name>A0A1M5W7Q6_9FLAO</name>
<dbReference type="STRING" id="573501.SAMN04487999_1086"/>
<evidence type="ECO:0000313" key="2">
    <source>
        <dbReference type="EMBL" id="SHH83517.1"/>
    </source>
</evidence>